<dbReference type="SUPFAM" id="SSF52499">
    <property type="entry name" value="Isochorismatase-like hydrolases"/>
    <property type="match status" value="1"/>
</dbReference>
<dbReference type="PANTHER" id="PTHR11080">
    <property type="entry name" value="PYRAZINAMIDASE/NICOTINAMIDASE"/>
    <property type="match status" value="1"/>
</dbReference>
<reference evidence="10" key="1">
    <citation type="journal article" date="2017" name="Ticks Tick Borne Dis.">
        <title>An insight into the sialome of Hyalomma excavatum.</title>
        <authorList>
            <person name="Ribeiro J.M."/>
            <person name="Slovak M."/>
            <person name="Francischetti I.M."/>
        </authorList>
    </citation>
    <scope>NUCLEOTIDE SEQUENCE</scope>
    <source>
        <strain evidence="10">Samish</strain>
        <tissue evidence="10">Salivary glands</tissue>
    </source>
</reference>
<dbReference type="InterPro" id="IPR002048">
    <property type="entry name" value="EF_hand_dom"/>
</dbReference>
<dbReference type="AlphaFoldDB" id="A0A131XMH9"/>
<proteinExistence type="evidence at transcript level"/>
<evidence type="ECO:0000256" key="2">
    <source>
        <dbReference type="ARBA" id="ARBA00022642"/>
    </source>
</evidence>
<dbReference type="InterPro" id="IPR036380">
    <property type="entry name" value="Isochorismatase-like_sf"/>
</dbReference>
<accession>A0A131XMH9</accession>
<protein>
    <recommendedName>
        <fullName evidence="7">nicotinamidase</fullName>
        <ecNumber evidence="7">3.5.1.19</ecNumber>
    </recommendedName>
    <alternativeName>
        <fullName evidence="8">Nicotinamide deamidase</fullName>
    </alternativeName>
</protein>
<evidence type="ECO:0000256" key="1">
    <source>
        <dbReference type="ARBA" id="ARBA00006336"/>
    </source>
</evidence>
<dbReference type="InterPro" id="IPR000868">
    <property type="entry name" value="Isochorismatase-like_dom"/>
</dbReference>
<evidence type="ECO:0000256" key="6">
    <source>
        <dbReference type="ARBA" id="ARBA00037900"/>
    </source>
</evidence>
<evidence type="ECO:0000256" key="7">
    <source>
        <dbReference type="ARBA" id="ARBA00039017"/>
    </source>
</evidence>
<keyword evidence="2" id="KW-0662">Pyridine nucleotide biosynthesis</keyword>
<comment type="similarity">
    <text evidence="1">Belongs to the isochorismatase family.</text>
</comment>
<evidence type="ECO:0000256" key="8">
    <source>
        <dbReference type="ARBA" id="ARBA00043224"/>
    </source>
</evidence>
<keyword evidence="5" id="KW-0106">Calcium</keyword>
<dbReference type="EC" id="3.5.1.19" evidence="7"/>
<dbReference type="GO" id="GO:0019363">
    <property type="term" value="P:pyridine nucleotide biosynthetic process"/>
    <property type="evidence" value="ECO:0007669"/>
    <property type="project" value="UniProtKB-KW"/>
</dbReference>
<organism evidence="10">
    <name type="scientific">Hyalomma excavatum</name>
    <dbReference type="NCBI Taxonomy" id="257692"/>
    <lineage>
        <taxon>Eukaryota</taxon>
        <taxon>Metazoa</taxon>
        <taxon>Ecdysozoa</taxon>
        <taxon>Arthropoda</taxon>
        <taxon>Chelicerata</taxon>
        <taxon>Arachnida</taxon>
        <taxon>Acari</taxon>
        <taxon>Parasitiformes</taxon>
        <taxon>Ixodida</taxon>
        <taxon>Ixodoidea</taxon>
        <taxon>Ixodidae</taxon>
        <taxon>Hyalomminae</taxon>
        <taxon>Hyalomma</taxon>
    </lineage>
</organism>
<dbReference type="GO" id="GO:0005509">
    <property type="term" value="F:calcium ion binding"/>
    <property type="evidence" value="ECO:0007669"/>
    <property type="project" value="InterPro"/>
</dbReference>
<evidence type="ECO:0000313" key="10">
    <source>
        <dbReference type="EMBL" id="JAP68353.1"/>
    </source>
</evidence>
<dbReference type="SUPFAM" id="SSF47473">
    <property type="entry name" value="EF-hand"/>
    <property type="match status" value="1"/>
</dbReference>
<dbReference type="Pfam" id="PF00857">
    <property type="entry name" value="Isochorismatase"/>
    <property type="match status" value="1"/>
</dbReference>
<evidence type="ECO:0000259" key="9">
    <source>
        <dbReference type="PROSITE" id="PS50222"/>
    </source>
</evidence>
<evidence type="ECO:0000256" key="4">
    <source>
        <dbReference type="ARBA" id="ARBA00022801"/>
    </source>
</evidence>
<sequence length="336" mass="37469">KSPKEWFTELTASQQDTLSKEDFLAFLHSLFTDFDTLPASEDQHAVTQLFEIFDCNRDGRIDFSEFETLWTQWAQVVLHPKSAFIVVDVQNDFITGSLSVKNLAENRDPEGIVPIINDLVENVPWKLIVYSQDWHPHDHISFFENKDCRPFHASSKVNAVDAKVIDTVVFANDLCRTGCIEQTLWPAHCIQDTWGAELHKDLKIHDNALIIRKGTSPHVDSYSAFWDNDECSCTCLHEELKARGITDVFICGIAYDVCVASTASHAVQLGYRTVIVDDAACGTCAAATEATKSRLAAQHCLLVSSSEVKKLVSGVMRPLKLGIQLAIAMAAKNKRS</sequence>
<dbReference type="InterPro" id="IPR052347">
    <property type="entry name" value="Isochorismatase_Nicotinamidase"/>
</dbReference>
<keyword evidence="4" id="KW-0378">Hydrolase</keyword>
<evidence type="ECO:0000256" key="3">
    <source>
        <dbReference type="ARBA" id="ARBA00022723"/>
    </source>
</evidence>
<dbReference type="PROSITE" id="PS00018">
    <property type="entry name" value="EF_HAND_1"/>
    <property type="match status" value="1"/>
</dbReference>
<dbReference type="EMBL" id="GEFH01000228">
    <property type="protein sequence ID" value="JAP68353.1"/>
    <property type="molecule type" value="mRNA"/>
</dbReference>
<dbReference type="PROSITE" id="PS50222">
    <property type="entry name" value="EF_HAND_2"/>
    <property type="match status" value="1"/>
</dbReference>
<keyword evidence="3" id="KW-0479">Metal-binding</keyword>
<name>A0A131XMH9_9ACAR</name>
<evidence type="ECO:0000256" key="5">
    <source>
        <dbReference type="ARBA" id="ARBA00022837"/>
    </source>
</evidence>
<dbReference type="Gene3D" id="1.10.238.10">
    <property type="entry name" value="EF-hand"/>
    <property type="match status" value="1"/>
</dbReference>
<dbReference type="Pfam" id="PF13499">
    <property type="entry name" value="EF-hand_7"/>
    <property type="match status" value="1"/>
</dbReference>
<dbReference type="PANTHER" id="PTHR11080:SF2">
    <property type="entry name" value="LD05707P"/>
    <property type="match status" value="1"/>
</dbReference>
<dbReference type="InterPro" id="IPR018247">
    <property type="entry name" value="EF_Hand_1_Ca_BS"/>
</dbReference>
<dbReference type="GO" id="GO:0008936">
    <property type="term" value="F:nicotinamidase activity"/>
    <property type="evidence" value="ECO:0007669"/>
    <property type="project" value="UniProtKB-EC"/>
</dbReference>
<feature type="domain" description="EF-hand" evidence="9">
    <location>
        <begin position="41"/>
        <end position="76"/>
    </location>
</feature>
<feature type="non-terminal residue" evidence="10">
    <location>
        <position position="1"/>
    </location>
</feature>
<dbReference type="InterPro" id="IPR011992">
    <property type="entry name" value="EF-hand-dom_pair"/>
</dbReference>
<comment type="pathway">
    <text evidence="6">Cofactor biosynthesis; nicotinate biosynthesis; nicotinate from nicotinamide: step 1/1.</text>
</comment>
<dbReference type="Gene3D" id="3.40.50.850">
    <property type="entry name" value="Isochorismatase-like"/>
    <property type="match status" value="1"/>
</dbReference>